<keyword evidence="2" id="KW-0813">Transport</keyword>
<feature type="domain" description="Major facilitator superfamily (MFS) profile" evidence="8">
    <location>
        <begin position="212"/>
        <end position="418"/>
    </location>
</feature>
<dbReference type="InterPro" id="IPR020846">
    <property type="entry name" value="MFS_dom"/>
</dbReference>
<protein>
    <submittedName>
        <fullName evidence="9">MFS transporter</fullName>
    </submittedName>
</protein>
<dbReference type="Proteomes" id="UP000823641">
    <property type="component" value="Unassembled WGS sequence"/>
</dbReference>
<feature type="transmembrane region" description="Helical" evidence="7">
    <location>
        <begin position="347"/>
        <end position="371"/>
    </location>
</feature>
<dbReference type="InterPro" id="IPR036259">
    <property type="entry name" value="MFS_trans_sf"/>
</dbReference>
<dbReference type="PROSITE" id="PS50850">
    <property type="entry name" value="MFS"/>
    <property type="match status" value="1"/>
</dbReference>
<evidence type="ECO:0000256" key="2">
    <source>
        <dbReference type="ARBA" id="ARBA00022448"/>
    </source>
</evidence>
<dbReference type="SUPFAM" id="SSF103473">
    <property type="entry name" value="MFS general substrate transporter"/>
    <property type="match status" value="2"/>
</dbReference>
<comment type="subcellular location">
    <subcellularLocation>
        <location evidence="1">Cell membrane</location>
        <topology evidence="1">Multi-pass membrane protein</topology>
    </subcellularLocation>
</comment>
<evidence type="ECO:0000256" key="3">
    <source>
        <dbReference type="ARBA" id="ARBA00022475"/>
    </source>
</evidence>
<reference evidence="9" key="1">
    <citation type="submission" date="2020-10" db="EMBL/GenBank/DDBJ databases">
        <authorList>
            <person name="Gilroy R."/>
        </authorList>
    </citation>
    <scope>NUCLEOTIDE SEQUENCE</scope>
    <source>
        <strain evidence="9">G3-3990</strain>
    </source>
</reference>
<dbReference type="GO" id="GO:0015213">
    <property type="term" value="F:uridine transmembrane transporter activity"/>
    <property type="evidence" value="ECO:0007669"/>
    <property type="project" value="TreeGrafter"/>
</dbReference>
<dbReference type="PANTHER" id="PTHR23522">
    <property type="entry name" value="BLL5896 PROTEIN"/>
    <property type="match status" value="1"/>
</dbReference>
<evidence type="ECO:0000256" key="6">
    <source>
        <dbReference type="ARBA" id="ARBA00023136"/>
    </source>
</evidence>
<dbReference type="Pfam" id="PF03825">
    <property type="entry name" value="Nuc_H_symport"/>
    <property type="match status" value="1"/>
</dbReference>
<feature type="transmembrane region" description="Helical" evidence="7">
    <location>
        <begin position="38"/>
        <end position="58"/>
    </location>
</feature>
<gene>
    <name evidence="9" type="ORF">IAA73_01450</name>
</gene>
<evidence type="ECO:0000259" key="8">
    <source>
        <dbReference type="PROSITE" id="PS50850"/>
    </source>
</evidence>
<feature type="transmembrane region" description="Helical" evidence="7">
    <location>
        <begin position="258"/>
        <end position="278"/>
    </location>
</feature>
<comment type="caution">
    <text evidence="9">The sequence shown here is derived from an EMBL/GenBank/DDBJ whole genome shotgun (WGS) entry which is preliminary data.</text>
</comment>
<keyword evidence="3" id="KW-1003">Cell membrane</keyword>
<evidence type="ECO:0000256" key="5">
    <source>
        <dbReference type="ARBA" id="ARBA00022989"/>
    </source>
</evidence>
<feature type="transmembrane region" description="Helical" evidence="7">
    <location>
        <begin position="391"/>
        <end position="410"/>
    </location>
</feature>
<dbReference type="EMBL" id="JADIMG010000010">
    <property type="protein sequence ID" value="MBO8458989.1"/>
    <property type="molecule type" value="Genomic_DNA"/>
</dbReference>
<evidence type="ECO:0000313" key="9">
    <source>
        <dbReference type="EMBL" id="MBO8458989.1"/>
    </source>
</evidence>
<feature type="transmembrane region" description="Helical" evidence="7">
    <location>
        <begin position="7"/>
        <end position="26"/>
    </location>
</feature>
<sequence>MKLRLIVMNFLQFAVWGAYLTCMGTYLSNIGMSTNIGIFYSIQGIVSIFMPALIGIIADRWIPAQRMLGISHAIAGVAMIAAGYYGLQAGNAVEFPILFSLYTVSVAFYMPTLALSNSVAYNALEKAGMDTVKDFPPIRVFGTVGFICSMWTVDLLGFQTTAMQFIVSGTIGLVLAIYSFTLPHCPISKGGEKKSVAEALGLQAFALFKQKKMAIFFIFSMLLGVSLQITNGFANPFITSFGAIEKYADTFGVQHANMLISLSQISETLCILLIPFFLKHFGIKKVMLMAMFAWVLRFAFFGLGNPGGGVWLFILSMIVYGMAFDFFNISGALFVDKETNPSIRSSAQGLFMIMTNGIGATIGTLSAQMVVNKFVYTQTDPLMIAEGWSTAWYIFAAYALIVGILFAIIFKYKYTPEK</sequence>
<evidence type="ECO:0000256" key="4">
    <source>
        <dbReference type="ARBA" id="ARBA00022692"/>
    </source>
</evidence>
<dbReference type="AlphaFoldDB" id="A0A9D9N3H5"/>
<feature type="transmembrane region" description="Helical" evidence="7">
    <location>
        <begin position="214"/>
        <end position="238"/>
    </location>
</feature>
<reference evidence="9" key="2">
    <citation type="journal article" date="2021" name="PeerJ">
        <title>Extensive microbial diversity within the chicken gut microbiome revealed by metagenomics and culture.</title>
        <authorList>
            <person name="Gilroy R."/>
            <person name="Ravi A."/>
            <person name="Getino M."/>
            <person name="Pursley I."/>
            <person name="Horton D.L."/>
            <person name="Alikhan N.F."/>
            <person name="Baker D."/>
            <person name="Gharbi K."/>
            <person name="Hall N."/>
            <person name="Watson M."/>
            <person name="Adriaenssens E.M."/>
            <person name="Foster-Nyarko E."/>
            <person name="Jarju S."/>
            <person name="Secka A."/>
            <person name="Antonio M."/>
            <person name="Oren A."/>
            <person name="Chaudhuri R.R."/>
            <person name="La Ragione R."/>
            <person name="Hildebrand F."/>
            <person name="Pallen M.J."/>
        </authorList>
    </citation>
    <scope>NUCLEOTIDE SEQUENCE</scope>
    <source>
        <strain evidence="9">G3-3990</strain>
    </source>
</reference>
<evidence type="ECO:0000256" key="1">
    <source>
        <dbReference type="ARBA" id="ARBA00004651"/>
    </source>
</evidence>
<name>A0A9D9N3H5_9BACT</name>
<proteinExistence type="predicted"/>
<dbReference type="Gene3D" id="1.20.1250.20">
    <property type="entry name" value="MFS general substrate transporter like domains"/>
    <property type="match status" value="2"/>
</dbReference>
<feature type="transmembrane region" description="Helical" evidence="7">
    <location>
        <begin position="285"/>
        <end position="304"/>
    </location>
</feature>
<dbReference type="GO" id="GO:0015212">
    <property type="term" value="F:cytidine transmembrane transporter activity"/>
    <property type="evidence" value="ECO:0007669"/>
    <property type="project" value="TreeGrafter"/>
</dbReference>
<keyword evidence="4 7" id="KW-0812">Transmembrane</keyword>
<dbReference type="PANTHER" id="PTHR23522:SF4">
    <property type="entry name" value="NUCLEOSIDE PERMEASE NUPG-RELATED"/>
    <property type="match status" value="1"/>
</dbReference>
<feature type="transmembrane region" description="Helical" evidence="7">
    <location>
        <begin position="70"/>
        <end position="87"/>
    </location>
</feature>
<dbReference type="InterPro" id="IPR004740">
    <property type="entry name" value="Nuc_H_symport"/>
</dbReference>
<dbReference type="GO" id="GO:0005886">
    <property type="term" value="C:plasma membrane"/>
    <property type="evidence" value="ECO:0007669"/>
    <property type="project" value="UniProtKB-SubCell"/>
</dbReference>
<feature type="transmembrane region" description="Helical" evidence="7">
    <location>
        <begin position="165"/>
        <end position="185"/>
    </location>
</feature>
<evidence type="ECO:0000256" key="7">
    <source>
        <dbReference type="SAM" id="Phobius"/>
    </source>
</evidence>
<organism evidence="9 10">
    <name type="scientific">Candidatus Gallipaludibacter merdavium</name>
    <dbReference type="NCBI Taxonomy" id="2840839"/>
    <lineage>
        <taxon>Bacteria</taxon>
        <taxon>Pseudomonadati</taxon>
        <taxon>Bacteroidota</taxon>
        <taxon>Bacteroidia</taxon>
        <taxon>Bacteroidales</taxon>
        <taxon>Candidatus Gallipaludibacter</taxon>
    </lineage>
</organism>
<feature type="transmembrane region" description="Helical" evidence="7">
    <location>
        <begin position="136"/>
        <end position="153"/>
    </location>
</feature>
<evidence type="ECO:0000313" key="10">
    <source>
        <dbReference type="Proteomes" id="UP000823641"/>
    </source>
</evidence>
<dbReference type="NCBIfam" id="TIGR00889">
    <property type="entry name" value="2A0110"/>
    <property type="match status" value="1"/>
</dbReference>
<accession>A0A9D9N3H5</accession>
<feature type="transmembrane region" description="Helical" evidence="7">
    <location>
        <begin position="99"/>
        <end position="124"/>
    </location>
</feature>
<keyword evidence="5 7" id="KW-1133">Transmembrane helix</keyword>
<keyword evidence="6 7" id="KW-0472">Membrane</keyword>